<feature type="modified residue" description="4-aspartylphosphate" evidence="13">
    <location>
        <position position="571"/>
    </location>
</feature>
<dbReference type="RefSeq" id="WP_012750199.1">
    <property type="nucleotide sequence ID" value="NC_012796.1"/>
</dbReference>
<dbReference type="Pfam" id="PF08447">
    <property type="entry name" value="PAS_3"/>
    <property type="match status" value="1"/>
</dbReference>
<dbReference type="InterPro" id="IPR036641">
    <property type="entry name" value="HPT_dom_sf"/>
</dbReference>
<accession>C4XIV4</accession>
<keyword evidence="10" id="KW-0902">Two-component regulatory system</keyword>
<evidence type="ECO:0000259" key="15">
    <source>
        <dbReference type="PROSITE" id="PS50109"/>
    </source>
</evidence>
<dbReference type="Proteomes" id="UP000009071">
    <property type="component" value="Chromosome"/>
</dbReference>
<evidence type="ECO:0000256" key="1">
    <source>
        <dbReference type="ARBA" id="ARBA00000085"/>
    </source>
</evidence>
<keyword evidence="6" id="KW-0812">Transmembrane</keyword>
<evidence type="ECO:0000313" key="19">
    <source>
        <dbReference type="EMBL" id="BAH74118.1"/>
    </source>
</evidence>
<keyword evidence="20" id="KW-1185">Reference proteome</keyword>
<evidence type="ECO:0000256" key="5">
    <source>
        <dbReference type="ARBA" id="ARBA00022553"/>
    </source>
</evidence>
<evidence type="ECO:0000256" key="10">
    <source>
        <dbReference type="ARBA" id="ARBA00023012"/>
    </source>
</evidence>
<dbReference type="InterPro" id="IPR001789">
    <property type="entry name" value="Sig_transdc_resp-reg_receiver"/>
</dbReference>
<keyword evidence="5 13" id="KW-0597">Phosphoprotein</keyword>
<feature type="domain" description="HPt" evidence="18">
    <location>
        <begin position="725"/>
        <end position="818"/>
    </location>
</feature>
<dbReference type="PANTHER" id="PTHR45339">
    <property type="entry name" value="HYBRID SIGNAL TRANSDUCTION HISTIDINE KINASE J"/>
    <property type="match status" value="1"/>
</dbReference>
<dbReference type="InterPro" id="IPR036097">
    <property type="entry name" value="HisK_dim/P_sf"/>
</dbReference>
<keyword evidence="4" id="KW-1003">Cell membrane</keyword>
<feature type="domain" description="Response regulatory" evidence="16">
    <location>
        <begin position="522"/>
        <end position="641"/>
    </location>
</feature>
<dbReference type="eggNOG" id="COG2205">
    <property type="taxonomic scope" value="Bacteria"/>
</dbReference>
<dbReference type="GO" id="GO:0000155">
    <property type="term" value="F:phosphorelay sensor kinase activity"/>
    <property type="evidence" value="ECO:0007669"/>
    <property type="project" value="InterPro"/>
</dbReference>
<dbReference type="Gene3D" id="3.30.450.20">
    <property type="entry name" value="PAS domain"/>
    <property type="match status" value="1"/>
</dbReference>
<dbReference type="EMBL" id="AP010904">
    <property type="protein sequence ID" value="BAH74118.1"/>
    <property type="molecule type" value="Genomic_DNA"/>
</dbReference>
<dbReference type="GO" id="GO:0005524">
    <property type="term" value="F:ATP binding"/>
    <property type="evidence" value="ECO:0007669"/>
    <property type="project" value="UniProtKB-KW"/>
</dbReference>
<gene>
    <name evidence="19" type="ordered locus">DMR_06270</name>
</gene>
<dbReference type="InterPro" id="IPR008207">
    <property type="entry name" value="Sig_transdc_His_kin_Hpt_dom"/>
</dbReference>
<keyword evidence="11" id="KW-0472">Membrane</keyword>
<dbReference type="STRING" id="573370.DMR_06270"/>
<dbReference type="SUPFAM" id="SSF47384">
    <property type="entry name" value="Homodimeric domain of signal transducing histidine kinase"/>
    <property type="match status" value="1"/>
</dbReference>
<proteinExistence type="predicted"/>
<dbReference type="Pfam" id="PF01627">
    <property type="entry name" value="Hpt"/>
    <property type="match status" value="1"/>
</dbReference>
<dbReference type="PRINTS" id="PR00344">
    <property type="entry name" value="BCTRLSENSOR"/>
</dbReference>
<dbReference type="FunFam" id="3.30.565.10:FF:000010">
    <property type="entry name" value="Sensor histidine kinase RcsC"/>
    <property type="match status" value="1"/>
</dbReference>
<dbReference type="KEGG" id="dma:DMR_06270"/>
<dbReference type="CDD" id="cd00130">
    <property type="entry name" value="PAS"/>
    <property type="match status" value="1"/>
</dbReference>
<dbReference type="InterPro" id="IPR005467">
    <property type="entry name" value="His_kinase_dom"/>
</dbReference>
<dbReference type="NCBIfam" id="TIGR00229">
    <property type="entry name" value="sensory_box"/>
    <property type="match status" value="1"/>
</dbReference>
<feature type="modified residue" description="Phosphohistidine" evidence="12">
    <location>
        <position position="764"/>
    </location>
</feature>
<dbReference type="Gene3D" id="3.30.565.10">
    <property type="entry name" value="Histidine kinase-like ATPase, C-terminal domain"/>
    <property type="match status" value="1"/>
</dbReference>
<evidence type="ECO:0000259" key="16">
    <source>
        <dbReference type="PROSITE" id="PS50110"/>
    </source>
</evidence>
<dbReference type="SUPFAM" id="SSF55874">
    <property type="entry name" value="ATPase domain of HSP90 chaperone/DNA topoisomerase II/histidine kinase"/>
    <property type="match status" value="1"/>
</dbReference>
<dbReference type="SMART" id="SM00388">
    <property type="entry name" value="HisKA"/>
    <property type="match status" value="1"/>
</dbReference>
<organism evidence="19 20">
    <name type="scientific">Solidesulfovibrio magneticus (strain ATCC 700980 / DSM 13731 / RS-1)</name>
    <name type="common">Desulfovibrio magneticus</name>
    <dbReference type="NCBI Taxonomy" id="573370"/>
    <lineage>
        <taxon>Bacteria</taxon>
        <taxon>Pseudomonadati</taxon>
        <taxon>Thermodesulfobacteriota</taxon>
        <taxon>Desulfovibrionia</taxon>
        <taxon>Desulfovibrionales</taxon>
        <taxon>Desulfovibrionaceae</taxon>
        <taxon>Solidesulfovibrio</taxon>
    </lineage>
</organism>
<dbReference type="Gene3D" id="1.20.120.160">
    <property type="entry name" value="HPT domain"/>
    <property type="match status" value="1"/>
</dbReference>
<dbReference type="SUPFAM" id="SSF47226">
    <property type="entry name" value="Histidine-containing phosphotransfer domain, HPT domain"/>
    <property type="match status" value="1"/>
</dbReference>
<dbReference type="Pfam" id="PF00072">
    <property type="entry name" value="Response_reg"/>
    <property type="match status" value="1"/>
</dbReference>
<dbReference type="InterPro" id="IPR003594">
    <property type="entry name" value="HATPase_dom"/>
</dbReference>
<evidence type="ECO:0000256" key="13">
    <source>
        <dbReference type="PROSITE-ProRule" id="PRU00169"/>
    </source>
</evidence>
<dbReference type="GO" id="GO:0005886">
    <property type="term" value="C:plasma membrane"/>
    <property type="evidence" value="ECO:0007669"/>
    <property type="project" value="UniProtKB-SubCell"/>
</dbReference>
<feature type="domain" description="PAS" evidence="17">
    <location>
        <begin position="117"/>
        <end position="166"/>
    </location>
</feature>
<dbReference type="InterPro" id="IPR011006">
    <property type="entry name" value="CheY-like_superfamily"/>
</dbReference>
<evidence type="ECO:0000256" key="4">
    <source>
        <dbReference type="ARBA" id="ARBA00022475"/>
    </source>
</evidence>
<evidence type="ECO:0000256" key="7">
    <source>
        <dbReference type="ARBA" id="ARBA00022741"/>
    </source>
</evidence>
<dbReference type="SMART" id="SM00387">
    <property type="entry name" value="HATPase_c"/>
    <property type="match status" value="1"/>
</dbReference>
<dbReference type="CDD" id="cd16922">
    <property type="entry name" value="HATPase_EvgS-ArcB-TorS-like"/>
    <property type="match status" value="1"/>
</dbReference>
<dbReference type="OrthoDB" id="5468693at2"/>
<dbReference type="Pfam" id="PF00512">
    <property type="entry name" value="HisKA"/>
    <property type="match status" value="1"/>
</dbReference>
<comment type="subcellular location">
    <subcellularLocation>
        <location evidence="2">Cell membrane</location>
        <topology evidence="2">Multi-pass membrane protein</topology>
    </subcellularLocation>
</comment>
<dbReference type="SUPFAM" id="SSF55785">
    <property type="entry name" value="PYP-like sensor domain (PAS domain)"/>
    <property type="match status" value="1"/>
</dbReference>
<dbReference type="PROSITE" id="PS50109">
    <property type="entry name" value="HIS_KIN"/>
    <property type="match status" value="1"/>
</dbReference>
<dbReference type="Pfam" id="PF02518">
    <property type="entry name" value="HATPase_c"/>
    <property type="match status" value="1"/>
</dbReference>
<dbReference type="SUPFAM" id="SSF52172">
    <property type="entry name" value="CheY-like"/>
    <property type="match status" value="1"/>
</dbReference>
<dbReference type="PANTHER" id="PTHR45339:SF1">
    <property type="entry name" value="HYBRID SIGNAL TRANSDUCTION HISTIDINE KINASE J"/>
    <property type="match status" value="1"/>
</dbReference>
<keyword evidence="7" id="KW-0547">Nucleotide-binding</keyword>
<evidence type="ECO:0000259" key="17">
    <source>
        <dbReference type="PROSITE" id="PS50112"/>
    </source>
</evidence>
<feature type="compositionally biased region" description="Low complexity" evidence="14">
    <location>
        <begin position="682"/>
        <end position="707"/>
    </location>
</feature>
<dbReference type="SMART" id="SM00091">
    <property type="entry name" value="PAS"/>
    <property type="match status" value="1"/>
</dbReference>
<feature type="domain" description="Histidine kinase" evidence="15">
    <location>
        <begin position="276"/>
        <end position="503"/>
    </location>
</feature>
<evidence type="ECO:0000256" key="6">
    <source>
        <dbReference type="ARBA" id="ARBA00022692"/>
    </source>
</evidence>
<dbReference type="InterPro" id="IPR004358">
    <property type="entry name" value="Sig_transdc_His_kin-like_C"/>
</dbReference>
<dbReference type="Gene3D" id="1.10.287.130">
    <property type="match status" value="1"/>
</dbReference>
<dbReference type="SMART" id="SM00448">
    <property type="entry name" value="REC"/>
    <property type="match status" value="1"/>
</dbReference>
<evidence type="ECO:0000256" key="2">
    <source>
        <dbReference type="ARBA" id="ARBA00004651"/>
    </source>
</evidence>
<dbReference type="PROSITE" id="PS50110">
    <property type="entry name" value="RESPONSE_REGULATORY"/>
    <property type="match status" value="1"/>
</dbReference>
<evidence type="ECO:0000256" key="3">
    <source>
        <dbReference type="ARBA" id="ARBA00012438"/>
    </source>
</evidence>
<dbReference type="InterPro" id="IPR036890">
    <property type="entry name" value="HATPase_C_sf"/>
</dbReference>
<evidence type="ECO:0000259" key="18">
    <source>
        <dbReference type="PROSITE" id="PS50894"/>
    </source>
</evidence>
<sequence length="825" mass="86163">MNQPQPGPALPGPAFALRLDPAGRVKAADPAALSLLGDCLGAPPPLPCPAPGTSLDWTGAGGVWRLWTEAAPDGSLVLRGLDVADLAAAAVAGQTRQRQFADIIDGATEGVAVAAGGRLVYVNPFMERLTGYDAATLRSKPFVDFLHPDDRRTVLGIHLRRLAGGQAPQGHAFRIVTADGGLRHVNAASAWMEWEGRPATVSFLADISELKAAEQALAEHVHSQEEVIAARTASLRESNDRLAAEAARHERTAQKLKTARTKLARALRAKSVFLANVSHEIRTPLNVILGMADLALRPDSGGQADLTRCLEMIREAGTSLRGILGDLLDLSRVESGRLELDAAPFSPRQVLEATLAAHRHVAQRQGLALTGATAADVPEHVIGDAGRLAQVLGNLVGNALKFTSVGGVSLRLTLARPGRRAPDGRVNLRFAVRDTGIGIPEDKQKTIFESFSQADETIGRRYGGTGLGLAICRRLAALMGGRLRLASAVGEGSEFVLTARFPLAPGPAEPAGPARLALPPLDILLAEDADLAAEMIQAFLVPKGHNVIRVVNGEEALAALALRRFDVVLMDIQMPVMDGLTATRRIRSGELVGIPRDIPILALTAYGAVRDRERILGSGASGYLAKPVNFDQLLDALAASQSLAPDRSPLVEAGPAATTADVAERRDDTPAAKPRSGRSRTKAGSAAASSRSKAASAQADAQTNNAAEPAFDAGRDEALANLGGDEALYDRLIAVFLRDTPGDQARLAAALDASDAAGTALLAHSLKGNAGVVGATTAVARARELEHAARAGETARFAACRQALDEALDAALAGFAAKGHQPAAP</sequence>
<dbReference type="InterPro" id="IPR000014">
    <property type="entry name" value="PAS"/>
</dbReference>
<dbReference type="InterPro" id="IPR003661">
    <property type="entry name" value="HisK_dim/P_dom"/>
</dbReference>
<feature type="region of interest" description="Disordered" evidence="14">
    <location>
        <begin position="647"/>
        <end position="710"/>
    </location>
</feature>
<evidence type="ECO:0000256" key="14">
    <source>
        <dbReference type="SAM" id="MobiDB-lite"/>
    </source>
</evidence>
<dbReference type="PROSITE" id="PS50112">
    <property type="entry name" value="PAS"/>
    <property type="match status" value="1"/>
</dbReference>
<evidence type="ECO:0000256" key="9">
    <source>
        <dbReference type="ARBA" id="ARBA00022989"/>
    </source>
</evidence>
<dbReference type="EC" id="2.7.13.3" evidence="3"/>
<dbReference type="PROSITE" id="PS50894">
    <property type="entry name" value="HPT"/>
    <property type="match status" value="1"/>
</dbReference>
<evidence type="ECO:0000256" key="12">
    <source>
        <dbReference type="PROSITE-ProRule" id="PRU00110"/>
    </source>
</evidence>
<dbReference type="InterPro" id="IPR013655">
    <property type="entry name" value="PAS_fold_3"/>
</dbReference>
<reference evidence="19 20" key="1">
    <citation type="journal article" date="2009" name="Genome Res.">
        <title>Whole genome sequence of Desulfovibrio magneticus strain RS-1 revealed common gene clusters in magnetotactic bacteria.</title>
        <authorList>
            <person name="Nakazawa H."/>
            <person name="Arakaki A."/>
            <person name="Narita-Yamada S."/>
            <person name="Yashiro I."/>
            <person name="Jinno K."/>
            <person name="Aoki N."/>
            <person name="Tsuruyama A."/>
            <person name="Okamura Y."/>
            <person name="Tanikawa S."/>
            <person name="Fujita N."/>
            <person name="Takeyama H."/>
            <person name="Matsunaga T."/>
        </authorList>
    </citation>
    <scope>NUCLEOTIDE SEQUENCE [LARGE SCALE GENOMIC DNA]</scope>
    <source>
        <strain evidence="20">ATCC 700980 / DSM 13731 / RS-1</strain>
    </source>
</reference>
<comment type="catalytic activity">
    <reaction evidence="1">
        <text>ATP + protein L-histidine = ADP + protein N-phospho-L-histidine.</text>
        <dbReference type="EC" id="2.7.13.3"/>
    </reaction>
</comment>
<dbReference type="Gene3D" id="3.40.50.2300">
    <property type="match status" value="1"/>
</dbReference>
<evidence type="ECO:0000256" key="11">
    <source>
        <dbReference type="ARBA" id="ARBA00023136"/>
    </source>
</evidence>
<dbReference type="InterPro" id="IPR035965">
    <property type="entry name" value="PAS-like_dom_sf"/>
</dbReference>
<dbReference type="CDD" id="cd00082">
    <property type="entry name" value="HisKA"/>
    <property type="match status" value="1"/>
</dbReference>
<evidence type="ECO:0000256" key="8">
    <source>
        <dbReference type="ARBA" id="ARBA00022840"/>
    </source>
</evidence>
<dbReference type="HOGENOM" id="CLU_000445_114_15_7"/>
<dbReference type="AlphaFoldDB" id="C4XIV4"/>
<dbReference type="CDD" id="cd17546">
    <property type="entry name" value="REC_hyHK_CKI1_RcsC-like"/>
    <property type="match status" value="1"/>
</dbReference>
<keyword evidence="8" id="KW-0067">ATP-binding</keyword>
<keyword evidence="9" id="KW-1133">Transmembrane helix</keyword>
<name>C4XIV4_SOLM1</name>
<evidence type="ECO:0000313" key="20">
    <source>
        <dbReference type="Proteomes" id="UP000009071"/>
    </source>
</evidence>
<protein>
    <recommendedName>
        <fullName evidence="3">histidine kinase</fullName>
        <ecNumber evidence="3">2.7.13.3</ecNumber>
    </recommendedName>
</protein>